<protein>
    <submittedName>
        <fullName evidence="1">Endocytosis and vacuole integrity protein</fullName>
    </submittedName>
</protein>
<gene>
    <name evidence="1" type="primary">MON2</name>
    <name evidence="1" type="ORF">H2198_008867</name>
</gene>
<evidence type="ECO:0000313" key="1">
    <source>
        <dbReference type="EMBL" id="KAJ9651869.1"/>
    </source>
</evidence>
<dbReference type="Proteomes" id="UP001172386">
    <property type="component" value="Unassembled WGS sequence"/>
</dbReference>
<comment type="caution">
    <text evidence="1">The sequence shown here is derived from an EMBL/GenBank/DDBJ whole genome shotgun (WGS) entry which is preliminary data.</text>
</comment>
<evidence type="ECO:0000313" key="2">
    <source>
        <dbReference type="Proteomes" id="UP001172386"/>
    </source>
</evidence>
<organism evidence="1 2">
    <name type="scientific">Neophaeococcomyces mojaviensis</name>
    <dbReference type="NCBI Taxonomy" id="3383035"/>
    <lineage>
        <taxon>Eukaryota</taxon>
        <taxon>Fungi</taxon>
        <taxon>Dikarya</taxon>
        <taxon>Ascomycota</taxon>
        <taxon>Pezizomycotina</taxon>
        <taxon>Eurotiomycetes</taxon>
        <taxon>Chaetothyriomycetidae</taxon>
        <taxon>Chaetothyriales</taxon>
        <taxon>Chaetothyriales incertae sedis</taxon>
        <taxon>Neophaeococcomyces</taxon>
    </lineage>
</organism>
<sequence length="1692" mass="186009">MTAAFLQSELVSLISDSKRKNNDVRTAAERSLTDLKAISVTSETQLAGDLIRKSHFIDPFLLACKSQNVKLASSGAASLQRLVASTAIPRSRLPDILQSFEEAVSLALEVQLKILQTLPFLLQLYAEDLHGEAMSRTLGVSADLSSSKMSMVSSTAGATFQQLVAAVFERAANTKTASRQDDEDHDNKAKDREDALAVFIDLCALLTERQTRFARLENLPPASVLETLESLLASHGDFVLRYPGAHKACESSLIPGLSALIENSASFGIVARAFRILFTLTSQHLGSLKTSIAEALKIILKISDRVDNHKWRRILGLEFFRGLCSDYDALSNVFAAYDLDDGGPDIVSGLMASLVRTASEDPSLIGLGRQSTIPTSMNADSSGETAGTADVPGSGMAVGSVAQATNATTGISAEWSTMPTPCLDQFDRSAPPEVPVTYVYTLVLGCTSAFSDGLSKFVMPLSMPKRKLPSKIEDLEADEMSEGEPKRRSSIRNALGSQKYQQLVNPLTRQDLGQRPDIENCAKMIEACWPAILASCSTFLNAALDSYFYHILVRTVQKLTQVSGVLELFTPRDALLTTLAKVSVPANVSTLMNALYGTKLALQPEANDEQETHDVSKKPPVQNTPRQSVDLIPQTLNVRNLLCLRALLNLGIALGPTLSESAWTIVFQSLSQVEALMSVGTTARSVQTSTTASDTNDGPAPTTLAGEFSAVDVARKRMIESTKTYSDSALKSVCKALFEMIEDVMPAQSVDSVGKNGRLRPKAPIHRSTRSVSGNWAKTATLDIEVQFVLKSIGRLASVNLYRFENDGSAAASWDLIVAPLLRLQSNSRLQQHSRLQAATIIDGIVVESSRSQSTEGLDAEESMLLRYGIPAFGKQLENITARTAISSIGVELEIIQLMLGALENVVGSRGESLKSGWNGVFQILGSVVDKGGLRYKAQGPEYSLSSAEARMKLYPAAFKVVQLIVSDFLSTLEDQSMSALFDLFEAFGSQDTDLNMSLTTIALFWNAITLILSRCDRLSEITIPSDPERSSSISNLWQVGLVDLSGLCKDNRSDARTAAMRMLSKVIEASISKMPSETFNSCFSMIFLPLLDFYSERCSSQDDTWRQSTLNLIEDLTKHIQGNATLLIEAEGFPKTWLQLIQVFTHLLKTGNMRTLSTTFSSLSDMIVAFRQSESGAKFSGNEKLLRATWSLWRDLYPASLEVETPNQEALAAHAGLLVELTAGNLERIAGYKDAVNDIMTFITKSVYEARHERYTMDVNRVSPDQERILQILGILQRLMRENKMDYAQYLLYIIRKLVVETNRDPPQAGAMAFRKPTGIAFATACIGNLRILIQAASTAEDFIKNIPAKAIIDLSATSAGTKYSHLPFNPSKPLWQVASLLGSECLTAFRSHCIESPHQQFSDIGDSINAFLTSVLSTPHLEALPPDNRPSSEKIRIDTDFDILRLHEVHAASHMILTHYRTSELTLRQYILTLFHHCLVARPWYDDLPQDVTNNPLENFTTLRRGSVRRPDLPIRTRIYSEALKTLLSLVSSSLTDKHSGNSSDQNLTLRLATLAAPYTLLRLVLPLKTFLADQPLRYLTPPPAALLADLNMTLNTYLSLRTLDSVFMPCAEALGCNTATTIQVDGKSHLRIMYSFIQRFSDFWHKLPRLKKGHAWQDRPDGQGVEAALKRWREVVAEGWGPLSHPEQE</sequence>
<accession>A0ACC2ZW75</accession>
<name>A0ACC2ZW75_9EURO</name>
<reference evidence="1" key="1">
    <citation type="submission" date="2022-10" db="EMBL/GenBank/DDBJ databases">
        <title>Culturing micro-colonial fungi from biological soil crusts in the Mojave desert and describing Neophaeococcomyces mojavensis, and introducing the new genera and species Taxawa tesnikishii.</title>
        <authorList>
            <person name="Kurbessoian T."/>
            <person name="Stajich J.E."/>
        </authorList>
    </citation>
    <scope>NUCLEOTIDE SEQUENCE</scope>
    <source>
        <strain evidence="1">JES_112</strain>
    </source>
</reference>
<keyword evidence="2" id="KW-1185">Reference proteome</keyword>
<proteinExistence type="predicted"/>
<dbReference type="EMBL" id="JAPDRQ010000231">
    <property type="protein sequence ID" value="KAJ9651869.1"/>
    <property type="molecule type" value="Genomic_DNA"/>
</dbReference>